<feature type="domain" description="K Homology" evidence="4">
    <location>
        <begin position="35"/>
        <end position="108"/>
    </location>
</feature>
<evidence type="ECO:0000259" key="4">
    <source>
        <dbReference type="SMART" id="SM00322"/>
    </source>
</evidence>
<dbReference type="KEGG" id="adu:107492928"/>
<accession>A0A9C6TS07</accession>
<evidence type="ECO:0000313" key="5">
    <source>
        <dbReference type="Proteomes" id="UP000515211"/>
    </source>
</evidence>
<keyword evidence="1" id="KW-0677">Repeat</keyword>
<dbReference type="InterPro" id="IPR004087">
    <property type="entry name" value="KH_dom"/>
</dbReference>
<name>A0A9C6TS07_ARADU</name>
<keyword evidence="2" id="KW-0694">RNA-binding</keyword>
<sequence>MFHTLFSFLEILQADAGGSPALVASGLSPAQATMGSEQIQIQAPNEKVGLIIGRGGETIKGLQMKSGAYIQVLIPQQLPEGDDSKERTVQVSNLVIKEVMGQVFFFILYLYPVLRQY</sequence>
<dbReference type="AlphaFoldDB" id="A0A9C6TS07"/>
<evidence type="ECO:0000256" key="2">
    <source>
        <dbReference type="PROSITE-ProRule" id="PRU00117"/>
    </source>
</evidence>
<gene>
    <name evidence="6" type="primary">LOC107492928</name>
</gene>
<keyword evidence="3" id="KW-0732">Signal</keyword>
<dbReference type="InterPro" id="IPR036612">
    <property type="entry name" value="KH_dom_type_1_sf"/>
</dbReference>
<reference evidence="6" key="2">
    <citation type="submission" date="2025-08" db="UniProtKB">
        <authorList>
            <consortium name="RefSeq"/>
        </authorList>
    </citation>
    <scope>IDENTIFICATION</scope>
    <source>
        <tissue evidence="6">Whole plant</tissue>
    </source>
</reference>
<protein>
    <submittedName>
        <fullName evidence="6">Uncharacterized protein LOC107492928</fullName>
    </submittedName>
</protein>
<dbReference type="Proteomes" id="UP000515211">
    <property type="component" value="Chromosome 6"/>
</dbReference>
<feature type="chain" id="PRO_5038713681" evidence="3">
    <location>
        <begin position="17"/>
        <end position="117"/>
    </location>
</feature>
<evidence type="ECO:0000313" key="6">
    <source>
        <dbReference type="RefSeq" id="XP_052119140.1"/>
    </source>
</evidence>
<dbReference type="SMART" id="SM00322">
    <property type="entry name" value="KH"/>
    <property type="match status" value="1"/>
</dbReference>
<dbReference type="PROSITE" id="PS50084">
    <property type="entry name" value="KH_TYPE_1"/>
    <property type="match status" value="1"/>
</dbReference>
<dbReference type="SUPFAM" id="SSF54791">
    <property type="entry name" value="Eukaryotic type KH-domain (KH-domain type I)"/>
    <property type="match status" value="1"/>
</dbReference>
<organism evidence="5 6">
    <name type="scientific">Arachis duranensis</name>
    <name type="common">Wild peanut</name>
    <dbReference type="NCBI Taxonomy" id="130453"/>
    <lineage>
        <taxon>Eukaryota</taxon>
        <taxon>Viridiplantae</taxon>
        <taxon>Streptophyta</taxon>
        <taxon>Embryophyta</taxon>
        <taxon>Tracheophyta</taxon>
        <taxon>Spermatophyta</taxon>
        <taxon>Magnoliopsida</taxon>
        <taxon>eudicotyledons</taxon>
        <taxon>Gunneridae</taxon>
        <taxon>Pentapetalae</taxon>
        <taxon>rosids</taxon>
        <taxon>fabids</taxon>
        <taxon>Fabales</taxon>
        <taxon>Fabaceae</taxon>
        <taxon>Papilionoideae</taxon>
        <taxon>50 kb inversion clade</taxon>
        <taxon>dalbergioids sensu lato</taxon>
        <taxon>Dalbergieae</taxon>
        <taxon>Pterocarpus clade</taxon>
        <taxon>Arachis</taxon>
    </lineage>
</organism>
<feature type="signal peptide" evidence="3">
    <location>
        <begin position="1"/>
        <end position="16"/>
    </location>
</feature>
<dbReference type="GO" id="GO:0003723">
    <property type="term" value="F:RNA binding"/>
    <property type="evidence" value="ECO:0007669"/>
    <property type="project" value="UniProtKB-UniRule"/>
</dbReference>
<dbReference type="GeneID" id="107492928"/>
<evidence type="ECO:0000256" key="3">
    <source>
        <dbReference type="SAM" id="SignalP"/>
    </source>
</evidence>
<evidence type="ECO:0000256" key="1">
    <source>
        <dbReference type="ARBA" id="ARBA00022737"/>
    </source>
</evidence>
<proteinExistence type="predicted"/>
<keyword evidence="5" id="KW-1185">Reference proteome</keyword>
<dbReference type="RefSeq" id="XP_052119140.1">
    <property type="nucleotide sequence ID" value="XM_052263180.1"/>
</dbReference>
<dbReference type="Pfam" id="PF00013">
    <property type="entry name" value="KH_1"/>
    <property type="match status" value="1"/>
</dbReference>
<reference evidence="5" key="1">
    <citation type="journal article" date="2016" name="Nat. Genet.">
        <title>The genome sequences of Arachis duranensis and Arachis ipaensis, the diploid ancestors of cultivated peanut.</title>
        <authorList>
            <person name="Bertioli D.J."/>
            <person name="Cannon S.B."/>
            <person name="Froenicke L."/>
            <person name="Huang G."/>
            <person name="Farmer A.D."/>
            <person name="Cannon E.K."/>
            <person name="Liu X."/>
            <person name="Gao D."/>
            <person name="Clevenger J."/>
            <person name="Dash S."/>
            <person name="Ren L."/>
            <person name="Moretzsohn M.C."/>
            <person name="Shirasawa K."/>
            <person name="Huang W."/>
            <person name="Vidigal B."/>
            <person name="Abernathy B."/>
            <person name="Chu Y."/>
            <person name="Niederhuth C.E."/>
            <person name="Umale P."/>
            <person name="Araujo A.C."/>
            <person name="Kozik A."/>
            <person name="Kim K.D."/>
            <person name="Burow M.D."/>
            <person name="Varshney R.K."/>
            <person name="Wang X."/>
            <person name="Zhang X."/>
            <person name="Barkley N."/>
            <person name="Guimaraes P.M."/>
            <person name="Isobe S."/>
            <person name="Guo B."/>
            <person name="Liao B."/>
            <person name="Stalker H.T."/>
            <person name="Schmitz R.J."/>
            <person name="Scheffler B.E."/>
            <person name="Leal-Bertioli S.C."/>
            <person name="Xun X."/>
            <person name="Jackson S.A."/>
            <person name="Michelmore R."/>
            <person name="Ozias-Akins P."/>
        </authorList>
    </citation>
    <scope>NUCLEOTIDE SEQUENCE [LARGE SCALE GENOMIC DNA]</scope>
    <source>
        <strain evidence="5">cv. V14167</strain>
    </source>
</reference>
<dbReference type="InterPro" id="IPR004088">
    <property type="entry name" value="KH_dom_type_1"/>
</dbReference>
<dbReference type="Gene3D" id="3.30.1370.10">
    <property type="entry name" value="K Homology domain, type 1"/>
    <property type="match status" value="1"/>
</dbReference>
<dbReference type="PANTHER" id="PTHR10288">
    <property type="entry name" value="KH DOMAIN CONTAINING RNA BINDING PROTEIN"/>
    <property type="match status" value="1"/>
</dbReference>